<feature type="region of interest" description="Disordered" evidence="1">
    <location>
        <begin position="275"/>
        <end position="433"/>
    </location>
</feature>
<feature type="compositionally biased region" description="Basic and acidic residues" evidence="1">
    <location>
        <begin position="281"/>
        <end position="296"/>
    </location>
</feature>
<evidence type="ECO:0000313" key="2">
    <source>
        <dbReference type="EMBL" id="TFA98174.1"/>
    </source>
</evidence>
<feature type="compositionally biased region" description="Basic and acidic residues" evidence="1">
    <location>
        <begin position="109"/>
        <end position="124"/>
    </location>
</feature>
<feature type="compositionally biased region" description="Acidic residues" evidence="1">
    <location>
        <begin position="379"/>
        <end position="400"/>
    </location>
</feature>
<dbReference type="RefSeq" id="XP_073554376.1">
    <property type="nucleotide sequence ID" value="XM_073707076.1"/>
</dbReference>
<feature type="region of interest" description="Disordered" evidence="1">
    <location>
        <begin position="51"/>
        <end position="182"/>
    </location>
</feature>
<reference evidence="2 3" key="1">
    <citation type="submission" date="2018-01" db="EMBL/GenBank/DDBJ databases">
        <title>Genome characterization of the sugarcane-associated fungus Trichoderma ghanense CCMA-1212 and their application in lignocelulose bioconversion.</title>
        <authorList>
            <person name="Steindorff A.S."/>
            <person name="Mendes T.D."/>
            <person name="Vilela E.S.D."/>
            <person name="Rodrigues D.S."/>
            <person name="Formighieri E.F."/>
            <person name="Melo I.S."/>
            <person name="Favaro L.C.L."/>
        </authorList>
    </citation>
    <scope>NUCLEOTIDE SEQUENCE [LARGE SCALE GENOMIC DNA]</scope>
    <source>
        <strain evidence="2 3">CCMA-1212</strain>
    </source>
</reference>
<feature type="compositionally biased region" description="Gly residues" evidence="1">
    <location>
        <begin position="418"/>
        <end position="433"/>
    </location>
</feature>
<feature type="compositionally biased region" description="Polar residues" evidence="1">
    <location>
        <begin position="150"/>
        <end position="174"/>
    </location>
</feature>
<keyword evidence="3" id="KW-1185">Reference proteome</keyword>
<name>A0ABY2GQI5_9HYPO</name>
<feature type="compositionally biased region" description="Basic and acidic residues" evidence="1">
    <location>
        <begin position="365"/>
        <end position="378"/>
    </location>
</feature>
<comment type="caution">
    <text evidence="2">The sequence shown here is derived from an EMBL/GenBank/DDBJ whole genome shotgun (WGS) entry which is preliminary data.</text>
</comment>
<protein>
    <submittedName>
        <fullName evidence="2">Uncharacterized protein</fullName>
    </submittedName>
</protein>
<dbReference type="GeneID" id="300581526"/>
<feature type="compositionally biased region" description="Basic and acidic residues" evidence="1">
    <location>
        <begin position="315"/>
        <end position="331"/>
    </location>
</feature>
<dbReference type="Proteomes" id="UP001642720">
    <property type="component" value="Unassembled WGS sequence"/>
</dbReference>
<sequence length="433" mass="48039">MQKAVDSATLNNSNLRTRRLWTPPLLQTRRQRLPLNLISPILTLLVRQNSHIPPLHPPPPRSVYQNRPDSNNDKKPAYARSNDVEMVTNSRHPVPKAARRIRHVLHQRQYLDDTDKSRHHDRDAGQNNGVVQDRHNVSGKSLGRKDTKSEFQTNSTQVKGKLTCKQNGENQNQPDARPLNRLNARNPQHRNLRARVKAQPKHHAQRIHLPRPINRLQHDPQHSDHEPAPLELQLVIRIGRGSNPSGIHLALPGVEASPLRENLLQPLDQLVQHPAVAQAQDDEHRRADARPDDVAHPLKPIKALPQRAARRRHDNARDDDNGAVAEREKGAHGGGPLSGRDEPPRHEVNGRDVVRVQGMAQAEGVGERRGRDEGRVEVQDDADGDPDEGVDGDEDGDDADAVGGEAMEELWRGEVEGHAGGAGSGQGPGSWGS</sequence>
<feature type="compositionally biased region" description="Basic residues" evidence="1">
    <location>
        <begin position="93"/>
        <end position="106"/>
    </location>
</feature>
<feature type="compositionally biased region" description="Basic and acidic residues" evidence="1">
    <location>
        <begin position="339"/>
        <end position="354"/>
    </location>
</feature>
<accession>A0ABY2GQI5</accession>
<gene>
    <name evidence="2" type="ORF">CCMA1212_010021</name>
</gene>
<evidence type="ECO:0000256" key="1">
    <source>
        <dbReference type="SAM" id="MobiDB-lite"/>
    </source>
</evidence>
<evidence type="ECO:0000313" key="3">
    <source>
        <dbReference type="Proteomes" id="UP001642720"/>
    </source>
</evidence>
<proteinExistence type="predicted"/>
<organism evidence="2 3">
    <name type="scientific">Trichoderma ghanense</name>
    <dbReference type="NCBI Taxonomy" id="65468"/>
    <lineage>
        <taxon>Eukaryota</taxon>
        <taxon>Fungi</taxon>
        <taxon>Dikarya</taxon>
        <taxon>Ascomycota</taxon>
        <taxon>Pezizomycotina</taxon>
        <taxon>Sordariomycetes</taxon>
        <taxon>Hypocreomycetidae</taxon>
        <taxon>Hypocreales</taxon>
        <taxon>Hypocreaceae</taxon>
        <taxon>Trichoderma</taxon>
    </lineage>
</organism>
<dbReference type="EMBL" id="PPTA01000022">
    <property type="protein sequence ID" value="TFA98174.1"/>
    <property type="molecule type" value="Genomic_DNA"/>
</dbReference>